<comment type="caution">
    <text evidence="2">The sequence shown here is derived from an EMBL/GenBank/DDBJ whole genome shotgun (WGS) entry which is preliminary data.</text>
</comment>
<evidence type="ECO:0000256" key="1">
    <source>
        <dbReference type="SAM" id="MobiDB-lite"/>
    </source>
</evidence>
<proteinExistence type="predicted"/>
<gene>
    <name evidence="2" type="ORF">QBC34DRAFT_461980</name>
</gene>
<dbReference type="EMBL" id="MU865933">
    <property type="protein sequence ID" value="KAK4450390.1"/>
    <property type="molecule type" value="Genomic_DNA"/>
</dbReference>
<reference evidence="2" key="2">
    <citation type="submission" date="2023-05" db="EMBL/GenBank/DDBJ databases">
        <authorList>
            <consortium name="Lawrence Berkeley National Laboratory"/>
            <person name="Steindorff A."/>
            <person name="Hensen N."/>
            <person name="Bonometti L."/>
            <person name="Westerberg I."/>
            <person name="Brannstrom I.O."/>
            <person name="Guillou S."/>
            <person name="Cros-Aarteil S."/>
            <person name="Calhoun S."/>
            <person name="Haridas S."/>
            <person name="Kuo A."/>
            <person name="Mondo S."/>
            <person name="Pangilinan J."/>
            <person name="Riley R."/>
            <person name="Labutti K."/>
            <person name="Andreopoulos B."/>
            <person name="Lipzen A."/>
            <person name="Chen C."/>
            <person name="Yanf M."/>
            <person name="Daum C."/>
            <person name="Ng V."/>
            <person name="Clum A."/>
            <person name="Ohm R."/>
            <person name="Martin F."/>
            <person name="Silar P."/>
            <person name="Natvig D."/>
            <person name="Lalanne C."/>
            <person name="Gautier V."/>
            <person name="Ament-Velasquez S.L."/>
            <person name="Kruys A."/>
            <person name="Hutchinson M.I."/>
            <person name="Powell A.J."/>
            <person name="Barry K."/>
            <person name="Miller A.N."/>
            <person name="Grigoriev I.V."/>
            <person name="Debuchy R."/>
            <person name="Gladieux P."/>
            <person name="Thoren M.H."/>
            <person name="Johannesson H."/>
        </authorList>
    </citation>
    <scope>NUCLEOTIDE SEQUENCE</scope>
    <source>
        <strain evidence="2">PSN243</strain>
    </source>
</reference>
<evidence type="ECO:0000313" key="3">
    <source>
        <dbReference type="Proteomes" id="UP001321760"/>
    </source>
</evidence>
<dbReference type="AlphaFoldDB" id="A0AAV9GR25"/>
<dbReference type="Proteomes" id="UP001321760">
    <property type="component" value="Unassembled WGS sequence"/>
</dbReference>
<accession>A0AAV9GR25</accession>
<name>A0AAV9GR25_9PEZI</name>
<keyword evidence="3" id="KW-1185">Reference proteome</keyword>
<evidence type="ECO:0000313" key="2">
    <source>
        <dbReference type="EMBL" id="KAK4450390.1"/>
    </source>
</evidence>
<feature type="region of interest" description="Disordered" evidence="1">
    <location>
        <begin position="744"/>
        <end position="767"/>
    </location>
</feature>
<reference evidence="2" key="1">
    <citation type="journal article" date="2023" name="Mol. Phylogenet. Evol.">
        <title>Genome-scale phylogeny and comparative genomics of the fungal order Sordariales.</title>
        <authorList>
            <person name="Hensen N."/>
            <person name="Bonometti L."/>
            <person name="Westerberg I."/>
            <person name="Brannstrom I.O."/>
            <person name="Guillou S."/>
            <person name="Cros-Aarteil S."/>
            <person name="Calhoun S."/>
            <person name="Haridas S."/>
            <person name="Kuo A."/>
            <person name="Mondo S."/>
            <person name="Pangilinan J."/>
            <person name="Riley R."/>
            <person name="LaButti K."/>
            <person name="Andreopoulos B."/>
            <person name="Lipzen A."/>
            <person name="Chen C."/>
            <person name="Yan M."/>
            <person name="Daum C."/>
            <person name="Ng V."/>
            <person name="Clum A."/>
            <person name="Steindorff A."/>
            <person name="Ohm R.A."/>
            <person name="Martin F."/>
            <person name="Silar P."/>
            <person name="Natvig D.O."/>
            <person name="Lalanne C."/>
            <person name="Gautier V."/>
            <person name="Ament-Velasquez S.L."/>
            <person name="Kruys A."/>
            <person name="Hutchinson M.I."/>
            <person name="Powell A.J."/>
            <person name="Barry K."/>
            <person name="Miller A.N."/>
            <person name="Grigoriev I.V."/>
            <person name="Debuchy R."/>
            <person name="Gladieux P."/>
            <person name="Hiltunen Thoren M."/>
            <person name="Johannesson H."/>
        </authorList>
    </citation>
    <scope>NUCLEOTIDE SEQUENCE</scope>
    <source>
        <strain evidence="2">PSN243</strain>
    </source>
</reference>
<organism evidence="2 3">
    <name type="scientific">Podospora aff. communis PSN243</name>
    <dbReference type="NCBI Taxonomy" id="3040156"/>
    <lineage>
        <taxon>Eukaryota</taxon>
        <taxon>Fungi</taxon>
        <taxon>Dikarya</taxon>
        <taxon>Ascomycota</taxon>
        <taxon>Pezizomycotina</taxon>
        <taxon>Sordariomycetes</taxon>
        <taxon>Sordariomycetidae</taxon>
        <taxon>Sordariales</taxon>
        <taxon>Podosporaceae</taxon>
        <taxon>Podospora</taxon>
    </lineage>
</organism>
<sequence>MDIANDSDSGQPPAVNAGHEGYEAQHGFQTSVNSIVDSKTIQLSIRANYTNWEPREAFRELVQNWRDGIIKSFQLSEEDFRVTREERRTGRMTEIVFKVPNPNPFNNNDLGFIRFSGENGEGTVEITNRRATLQLHNLDLGGTTKAEDGRQAGSHGEGLKVALVVLLRERQNHSVRCCSGGVNWYFNFNTACQLTAHLHRMSCGQIHRHTVRAQAVRENQNSLLPFVPDPGNDVQFVIGEQGQGRNEMGMTVSRQQVKRVDFDAWTEAALFLHAANRNEDVVISTRSGDLLLSPEFRGRIYLKGLLLLESTESRSASVTNLPLKFGYNFASGSTNRERQSLAGPDEEVKAILAIWDNVLRDKPEMASELHGMLNSEEPRYADVFRAMHHIESDTVKRLKDYLLGDQFAGKWYYSSADKSKNSRLNDTIRGLGCEGVELAKEYWAVLVDHGVLHTAEEEEQRRFKAAPSFAFPDNPSKLLLAIRRLLCACMLACPQTNKISIRYVDAGQLLLHLVYDNSAAPTLLIHAGWLTDPQEQLELPPSTTCSDIAFHAVKFLFREALKHLPAGDFADNSGSPHQPDEQRRLQITLAEQKLLEAGISLKWTVNSEWGEDEEVQIHCYLDTLAVLRDTLLLSGTDAMNYYGYCWGMRAPAKAGVLIIDSLTPGNNYFFCLLRLNIPNSFVRVSDVITCPPSSPGLIAPQPCHELFQVGPKLQNLGDVMSVDKEEWYTGKSNMDGKETVIGLLPRGKSKAEEPECGCPDRKRRRGN</sequence>
<protein>
    <submittedName>
        <fullName evidence="2">Uncharacterized protein</fullName>
    </submittedName>
</protein>